<accession>A0A8H4PIR0</accession>
<feature type="region of interest" description="Disordered" evidence="1">
    <location>
        <begin position="1"/>
        <end position="62"/>
    </location>
</feature>
<evidence type="ECO:0000259" key="2">
    <source>
        <dbReference type="Pfam" id="PF18097"/>
    </source>
</evidence>
<comment type="caution">
    <text evidence="3">The sequence shown here is derived from an EMBL/GenBank/DDBJ whole genome shotgun (WGS) entry which is preliminary data.</text>
</comment>
<feature type="domain" description="Vta1 C-terminal" evidence="2">
    <location>
        <begin position="67"/>
        <end position="103"/>
    </location>
</feature>
<gene>
    <name evidence="3" type="ORF">FALBO_9977</name>
</gene>
<dbReference type="Pfam" id="PF18097">
    <property type="entry name" value="Vta1_C"/>
    <property type="match status" value="1"/>
</dbReference>
<protein>
    <submittedName>
        <fullName evidence="3">Short-chain dehydrogenase reductase sdr</fullName>
    </submittedName>
</protein>
<dbReference type="Gene3D" id="1.20.5.420">
    <property type="entry name" value="Immunoglobulin FC, subunit C"/>
    <property type="match status" value="1"/>
</dbReference>
<evidence type="ECO:0000313" key="3">
    <source>
        <dbReference type="EMBL" id="KAF4463187.1"/>
    </source>
</evidence>
<sequence>PPQPLSDPSAPPSWSTTPSIPHPAASNPPPAIPQAPVPNPYMPAQAPIPAPVPVPPVQTRGFTTDHRDINQAQKHAKWAISALNFEDVPTAVKELRNALAMLGAQ</sequence>
<dbReference type="EMBL" id="JAADYS010001408">
    <property type="protein sequence ID" value="KAF4463187.1"/>
    <property type="molecule type" value="Genomic_DNA"/>
</dbReference>
<feature type="compositionally biased region" description="Pro residues" evidence="1">
    <location>
        <begin position="1"/>
        <end position="11"/>
    </location>
</feature>
<dbReference type="AlphaFoldDB" id="A0A8H4PIR0"/>
<dbReference type="GO" id="GO:0032511">
    <property type="term" value="P:late endosome to vacuole transport via multivesicular body sorting pathway"/>
    <property type="evidence" value="ECO:0007669"/>
    <property type="project" value="InterPro"/>
</dbReference>
<dbReference type="PANTHER" id="PTHR46009:SF1">
    <property type="entry name" value="VACUOLAR PROTEIN SORTING-ASSOCIATED PROTEIN VTA1 HOMOLOG"/>
    <property type="match status" value="1"/>
</dbReference>
<proteinExistence type="predicted"/>
<reference evidence="3 4" key="1">
    <citation type="submission" date="2020-01" db="EMBL/GenBank/DDBJ databases">
        <title>Identification and distribution of gene clusters putatively required for synthesis of sphingolipid metabolism inhibitors in phylogenetically diverse species of the filamentous fungus Fusarium.</title>
        <authorList>
            <person name="Kim H.-S."/>
            <person name="Busman M."/>
            <person name="Brown D.W."/>
            <person name="Divon H."/>
            <person name="Uhlig S."/>
            <person name="Proctor R.H."/>
        </authorList>
    </citation>
    <scope>NUCLEOTIDE SEQUENCE [LARGE SCALE GENOMIC DNA]</scope>
    <source>
        <strain evidence="3 4">NRRL 20459</strain>
    </source>
</reference>
<evidence type="ECO:0000313" key="4">
    <source>
        <dbReference type="Proteomes" id="UP000554235"/>
    </source>
</evidence>
<organism evidence="3 4">
    <name type="scientific">Fusarium albosuccineum</name>
    <dbReference type="NCBI Taxonomy" id="1237068"/>
    <lineage>
        <taxon>Eukaryota</taxon>
        <taxon>Fungi</taxon>
        <taxon>Dikarya</taxon>
        <taxon>Ascomycota</taxon>
        <taxon>Pezizomycotina</taxon>
        <taxon>Sordariomycetes</taxon>
        <taxon>Hypocreomycetidae</taxon>
        <taxon>Hypocreales</taxon>
        <taxon>Nectriaceae</taxon>
        <taxon>Fusarium</taxon>
        <taxon>Fusarium decemcellulare species complex</taxon>
    </lineage>
</organism>
<dbReference type="PANTHER" id="PTHR46009">
    <property type="entry name" value="VACUOLAR PROTEIN SORTING-ASSOCIATED PROTEIN VTA1 HOMOLOG"/>
    <property type="match status" value="1"/>
</dbReference>
<name>A0A8H4PIR0_9HYPO</name>
<feature type="compositionally biased region" description="Pro residues" evidence="1">
    <location>
        <begin position="26"/>
        <end position="56"/>
    </location>
</feature>
<dbReference type="GO" id="GO:0005771">
    <property type="term" value="C:multivesicular body"/>
    <property type="evidence" value="ECO:0007669"/>
    <property type="project" value="TreeGrafter"/>
</dbReference>
<dbReference type="Proteomes" id="UP000554235">
    <property type="component" value="Unassembled WGS sequence"/>
</dbReference>
<evidence type="ECO:0000256" key="1">
    <source>
        <dbReference type="SAM" id="MobiDB-lite"/>
    </source>
</evidence>
<dbReference type="InterPro" id="IPR041212">
    <property type="entry name" value="Vta1_C"/>
</dbReference>
<feature type="compositionally biased region" description="Low complexity" evidence="1">
    <location>
        <begin position="12"/>
        <end position="25"/>
    </location>
</feature>
<dbReference type="OrthoDB" id="391137at2759"/>
<feature type="non-terminal residue" evidence="3">
    <location>
        <position position="1"/>
    </location>
</feature>
<dbReference type="InterPro" id="IPR044538">
    <property type="entry name" value="Vta1-like"/>
</dbReference>
<keyword evidence="4" id="KW-1185">Reference proteome</keyword>